<name>J4G4V1_9APHY</name>
<keyword evidence="2" id="KW-0521">NADP</keyword>
<dbReference type="HOGENOM" id="CLU_010194_1_0_1"/>
<keyword evidence="5" id="KW-1185">Reference proteome</keyword>
<dbReference type="STRING" id="599839.J4G4V1"/>
<dbReference type="FunFam" id="3.40.50.720:FF:000084">
    <property type="entry name" value="Short-chain dehydrogenase reductase"/>
    <property type="match status" value="1"/>
</dbReference>
<evidence type="ECO:0000256" key="2">
    <source>
        <dbReference type="ARBA" id="ARBA00022857"/>
    </source>
</evidence>
<dbReference type="PROSITE" id="PS00061">
    <property type="entry name" value="ADH_SHORT"/>
    <property type="match status" value="1"/>
</dbReference>
<dbReference type="PANTHER" id="PTHR42760:SF121">
    <property type="entry name" value="3-OXOACYL-(ACYL-CARRIER-PROTEIN) REDUCTASE"/>
    <property type="match status" value="1"/>
</dbReference>
<dbReference type="AlphaFoldDB" id="J4G4V1"/>
<dbReference type="FunCoup" id="J4G4V1">
    <property type="interactions" value="19"/>
</dbReference>
<dbReference type="Gene3D" id="3.40.50.720">
    <property type="entry name" value="NAD(P)-binding Rossmann-like Domain"/>
    <property type="match status" value="1"/>
</dbReference>
<dbReference type="Proteomes" id="UP000006352">
    <property type="component" value="Unassembled WGS sequence"/>
</dbReference>
<dbReference type="InParanoid" id="J4G4V1"/>
<proteinExistence type="inferred from homology"/>
<dbReference type="InterPro" id="IPR036291">
    <property type="entry name" value="NAD(P)-bd_dom_sf"/>
</dbReference>
<evidence type="ECO:0000256" key="3">
    <source>
        <dbReference type="RuleBase" id="RU000363"/>
    </source>
</evidence>
<dbReference type="PRINTS" id="PR00080">
    <property type="entry name" value="SDRFAMILY"/>
</dbReference>
<dbReference type="GO" id="GO:0006633">
    <property type="term" value="P:fatty acid biosynthetic process"/>
    <property type="evidence" value="ECO:0007669"/>
    <property type="project" value="TreeGrafter"/>
</dbReference>
<dbReference type="GO" id="GO:0048038">
    <property type="term" value="F:quinone binding"/>
    <property type="evidence" value="ECO:0007669"/>
    <property type="project" value="TreeGrafter"/>
</dbReference>
<dbReference type="InterPro" id="IPR002347">
    <property type="entry name" value="SDR_fam"/>
</dbReference>
<dbReference type="InterPro" id="IPR020904">
    <property type="entry name" value="Sc_DH/Rdtase_CS"/>
</dbReference>
<dbReference type="RefSeq" id="XP_012180516.1">
    <property type="nucleotide sequence ID" value="XM_012325126.1"/>
</dbReference>
<accession>J4G4V1</accession>
<dbReference type="PANTHER" id="PTHR42760">
    <property type="entry name" value="SHORT-CHAIN DEHYDROGENASES/REDUCTASES FAMILY MEMBER"/>
    <property type="match status" value="1"/>
</dbReference>
<dbReference type="PRINTS" id="PR00081">
    <property type="entry name" value="GDHRDH"/>
</dbReference>
<organism evidence="4 5">
    <name type="scientific">Fibroporia radiculosa</name>
    <dbReference type="NCBI Taxonomy" id="599839"/>
    <lineage>
        <taxon>Eukaryota</taxon>
        <taxon>Fungi</taxon>
        <taxon>Dikarya</taxon>
        <taxon>Basidiomycota</taxon>
        <taxon>Agaricomycotina</taxon>
        <taxon>Agaricomycetes</taxon>
        <taxon>Polyporales</taxon>
        <taxon>Fibroporiaceae</taxon>
        <taxon>Fibroporia</taxon>
    </lineage>
</organism>
<protein>
    <submittedName>
        <fullName evidence="4">Uncharacterized protein</fullName>
    </submittedName>
</protein>
<reference evidence="4 5" key="1">
    <citation type="journal article" date="2012" name="Appl. Environ. Microbiol.">
        <title>Short-read sequencing for genomic analysis of the brown rot fungus Fibroporia radiculosa.</title>
        <authorList>
            <person name="Tang J.D."/>
            <person name="Perkins A.D."/>
            <person name="Sonstegard T.S."/>
            <person name="Schroeder S.G."/>
            <person name="Burgess S.C."/>
            <person name="Diehl S.V."/>
        </authorList>
    </citation>
    <scope>NUCLEOTIDE SEQUENCE [LARGE SCALE GENOMIC DNA]</scope>
    <source>
        <strain evidence="4 5">TFFH 294</strain>
    </source>
</reference>
<dbReference type="SUPFAM" id="SSF51735">
    <property type="entry name" value="NAD(P)-binding Rossmann-fold domains"/>
    <property type="match status" value="1"/>
</dbReference>
<dbReference type="GeneID" id="24096144"/>
<evidence type="ECO:0000313" key="5">
    <source>
        <dbReference type="Proteomes" id="UP000006352"/>
    </source>
</evidence>
<comment type="similarity">
    <text evidence="1 3">Belongs to the short-chain dehydrogenases/reductases (SDR) family.</text>
</comment>
<evidence type="ECO:0000313" key="4">
    <source>
        <dbReference type="EMBL" id="CCM01233.1"/>
    </source>
</evidence>
<dbReference type="OrthoDB" id="498125at2759"/>
<evidence type="ECO:0000256" key="1">
    <source>
        <dbReference type="ARBA" id="ARBA00006484"/>
    </source>
</evidence>
<gene>
    <name evidence="4" type="ORF">FIBRA_03281</name>
</gene>
<sequence length="252" mass="26605">MSTERRVAIVTGAAQGIGRAVALRLADDGIDVAVNDLQSNADILIQLVAELQAKGRKSIPILADVSDEEGVKAIVTTTVQQLGKLDIMVANAGICALGLLHELDVEQWDRVVAVNLRGTMLCYKYAAAQMIKQGHGGRIIGASSYTGKKGEAYASVYCTTKFAIRGLTQSLAMELLEHKITVNAYAPGVIDTPMARRTLGGGGKAEWAIGAQPLEGAAEPDVVGSIVSYLVKPEAYFITGQSLNVNGGIYMD</sequence>
<dbReference type="EMBL" id="HE797023">
    <property type="protein sequence ID" value="CCM01233.1"/>
    <property type="molecule type" value="Genomic_DNA"/>
</dbReference>
<dbReference type="Pfam" id="PF00106">
    <property type="entry name" value="adh_short"/>
    <property type="match status" value="1"/>
</dbReference>
<dbReference type="GO" id="GO:0016616">
    <property type="term" value="F:oxidoreductase activity, acting on the CH-OH group of donors, NAD or NADP as acceptor"/>
    <property type="evidence" value="ECO:0007669"/>
    <property type="project" value="TreeGrafter"/>
</dbReference>